<evidence type="ECO:0000313" key="1">
    <source>
        <dbReference type="EMBL" id="MFD1542422.1"/>
    </source>
</evidence>
<comment type="caution">
    <text evidence="1">The sequence shown here is derived from an EMBL/GenBank/DDBJ whole genome shotgun (WGS) entry which is preliminary data.</text>
</comment>
<keyword evidence="2" id="KW-1185">Reference proteome</keyword>
<name>A0ABW4GML9_9ACTN</name>
<dbReference type="InterPro" id="IPR007061">
    <property type="entry name" value="MST-like"/>
</dbReference>
<dbReference type="Proteomes" id="UP001597097">
    <property type="component" value="Unassembled WGS sequence"/>
</dbReference>
<reference evidence="2" key="1">
    <citation type="journal article" date="2019" name="Int. J. Syst. Evol. Microbiol.">
        <title>The Global Catalogue of Microorganisms (GCM) 10K type strain sequencing project: providing services to taxonomists for standard genome sequencing and annotation.</title>
        <authorList>
            <consortium name="The Broad Institute Genomics Platform"/>
            <consortium name="The Broad Institute Genome Sequencing Center for Infectious Disease"/>
            <person name="Wu L."/>
            <person name="Ma J."/>
        </authorList>
    </citation>
    <scope>NUCLEOTIDE SEQUENCE [LARGE SCALE GENOMIC DNA]</scope>
    <source>
        <strain evidence="2">CGMCC 1.15399</strain>
    </source>
</reference>
<sequence>MMDEPSKDLADPRELLAGYLDYYRDVILRKLDGLPDPEVSRVPSGWTPVALLKHLAYMERRWFCWDFAGQEIDDPYGDDGPDGRWSATEPYDEVRAFFLAQCERSRRVVAEAGDLADLASTIGRFQPPRTPPTLAWTMFHVLQEYARHAGHLDIARELADGATGE</sequence>
<evidence type="ECO:0000313" key="2">
    <source>
        <dbReference type="Proteomes" id="UP001597097"/>
    </source>
</evidence>
<organism evidence="1 2">
    <name type="scientific">Nonomuraea guangzhouensis</name>
    <dbReference type="NCBI Taxonomy" id="1291555"/>
    <lineage>
        <taxon>Bacteria</taxon>
        <taxon>Bacillati</taxon>
        <taxon>Actinomycetota</taxon>
        <taxon>Actinomycetes</taxon>
        <taxon>Streptosporangiales</taxon>
        <taxon>Streptosporangiaceae</taxon>
        <taxon>Nonomuraea</taxon>
    </lineage>
</organism>
<dbReference type="RefSeq" id="WP_219531390.1">
    <property type="nucleotide sequence ID" value="NZ_JAHKRM010000011.1"/>
</dbReference>
<accession>A0ABW4GML9</accession>
<dbReference type="Pfam" id="PF04978">
    <property type="entry name" value="MST"/>
    <property type="match status" value="1"/>
</dbReference>
<dbReference type="EMBL" id="JBHUCM010000031">
    <property type="protein sequence ID" value="MFD1542422.1"/>
    <property type="molecule type" value="Genomic_DNA"/>
</dbReference>
<gene>
    <name evidence="1" type="ORF">ACFSJ0_35585</name>
</gene>
<protein>
    <submittedName>
        <fullName evidence="1">DUF664 domain-containing protein</fullName>
    </submittedName>
</protein>
<proteinExistence type="predicted"/>